<dbReference type="GO" id="GO:0007165">
    <property type="term" value="P:signal transduction"/>
    <property type="evidence" value="ECO:0007669"/>
    <property type="project" value="UniProtKB-ARBA"/>
</dbReference>
<sequence length="696" mass="79615">FFSLENTKDILVIYEQEAKEWALYLKSLFGLIVNKEGILLYNLENSSFKHRELLCLQSYKCKLLILSFGLLNCLNQKRSYFLEQVLKPPDNVVILLCGVENSEFLYEILTLAGCSKEISTDQKPEEYISVVKGIIRPDHQTISDINLSDVRAASEETDLAFKTEVFSERLESNEQSILVLPKRISCENPGEIFILLKEEIDEETLEIEFITHNQRIKTQTASWNKKVKYVKALDFPAGPVYVNVYCGGVIKMTAQIEYYTALEEIEPILKKVADPIAFTCQQALKFSSVEKVDNVLTSLLKGKISTYEFSAFQSEEEHHHQASDHLEEFPTLLHCAARFGLKNLATFLLSCPEATQACKITNKYGDDPESIAKKHGHKELRKLIKELSNYAASDFTNCKEEVEDSDTYELMIGSETPPAVAKLNSRDQYAIGSRCQQEVEVDAEKKDDLKDSREETEYEDEEEEDSYSLQNNPGSLYANVRDELRESRRDCFFCKRPPPPPPRNLPGLQRQDDLHNSAQERNFVMDRSKREQGDGLTTACCGEDQGTCEEDSEEEHPYTCVALDERVYDLILGQEEQEQEKRKHCRSFIMNRPPAPAPRPVCSPVREESTPYIVQVMVESSLICCISNFVHFVVEAHRGHTETVTYSTVVHKIPPEQEELIHLQEQVKKGAISVDEALDRFKQWQNKKQRLPSAQQ</sequence>
<feature type="region of interest" description="Disordered" evidence="8">
    <location>
        <begin position="491"/>
        <end position="510"/>
    </location>
</feature>
<dbReference type="GO" id="GO:0050869">
    <property type="term" value="P:negative regulation of B cell activation"/>
    <property type="evidence" value="ECO:0007669"/>
    <property type="project" value="TreeGrafter"/>
</dbReference>
<keyword evidence="3" id="KW-0075">B-cell activation</keyword>
<dbReference type="EMBL" id="VZSR01000318">
    <property type="protein sequence ID" value="NWZ34532.1"/>
    <property type="molecule type" value="Genomic_DNA"/>
</dbReference>
<dbReference type="SMART" id="SM01282">
    <property type="entry name" value="DBB"/>
    <property type="match status" value="1"/>
</dbReference>
<comment type="caution">
    <text evidence="10">The sequence shown here is derived from an EMBL/GenBank/DDBJ whole genome shotgun (WGS) entry which is preliminary data.</text>
</comment>
<evidence type="ECO:0000256" key="5">
    <source>
        <dbReference type="ARBA" id="ARBA00054773"/>
    </source>
</evidence>
<evidence type="ECO:0000256" key="7">
    <source>
        <dbReference type="ARBA" id="ARBA00069696"/>
    </source>
</evidence>
<keyword evidence="11" id="KW-1185">Reference proteome</keyword>
<dbReference type="GO" id="GO:1990782">
    <property type="term" value="F:protein tyrosine kinase binding"/>
    <property type="evidence" value="ECO:0007669"/>
    <property type="project" value="TreeGrafter"/>
</dbReference>
<comment type="subunit">
    <text evidence="6">Interacts with LYN, ITPR1 and ITPR2.</text>
</comment>
<organism evidence="10 11">
    <name type="scientific">Brachypodius melanocephalos</name>
    <name type="common">black-headed bulbul</name>
    <dbReference type="NCBI Taxonomy" id="3235156"/>
    <lineage>
        <taxon>Eukaryota</taxon>
        <taxon>Metazoa</taxon>
        <taxon>Chordata</taxon>
        <taxon>Craniata</taxon>
        <taxon>Vertebrata</taxon>
        <taxon>Euteleostomi</taxon>
        <taxon>Archelosauria</taxon>
        <taxon>Archosauria</taxon>
        <taxon>Dinosauria</taxon>
        <taxon>Saurischia</taxon>
        <taxon>Theropoda</taxon>
        <taxon>Coelurosauria</taxon>
        <taxon>Aves</taxon>
        <taxon>Neognathae</taxon>
        <taxon>Neoaves</taxon>
        <taxon>Telluraves</taxon>
        <taxon>Australaves</taxon>
        <taxon>Passeriformes</taxon>
        <taxon>Sylvioidea</taxon>
        <taxon>Pycnonotidae</taxon>
        <taxon>Brachypodius</taxon>
    </lineage>
</organism>
<dbReference type="InterPro" id="IPR036770">
    <property type="entry name" value="Ankyrin_rpt-contain_sf"/>
</dbReference>
<feature type="non-terminal residue" evidence="10">
    <location>
        <position position="1"/>
    </location>
</feature>
<accession>A0A7K7LVR6</accession>
<evidence type="ECO:0000313" key="11">
    <source>
        <dbReference type="Proteomes" id="UP000540762"/>
    </source>
</evidence>
<feature type="region of interest" description="Disordered" evidence="8">
    <location>
        <begin position="434"/>
        <end position="475"/>
    </location>
</feature>
<keyword evidence="1" id="KW-0597">Phosphoprotein</keyword>
<evidence type="ECO:0000313" key="10">
    <source>
        <dbReference type="EMBL" id="NWZ34532.1"/>
    </source>
</evidence>
<feature type="non-terminal residue" evidence="10">
    <location>
        <position position="696"/>
    </location>
</feature>
<dbReference type="InterPro" id="IPR041340">
    <property type="entry name" value="PIK3AP1_TIR"/>
</dbReference>
<dbReference type="GO" id="GO:0005102">
    <property type="term" value="F:signaling receptor binding"/>
    <property type="evidence" value="ECO:0007669"/>
    <property type="project" value="TreeGrafter"/>
</dbReference>
<dbReference type="GO" id="GO:0051246">
    <property type="term" value="P:regulation of protein metabolic process"/>
    <property type="evidence" value="ECO:0007669"/>
    <property type="project" value="UniProtKB-ARBA"/>
</dbReference>
<dbReference type="InterPro" id="IPR035897">
    <property type="entry name" value="Toll_tir_struct_dom_sf"/>
</dbReference>
<protein>
    <recommendedName>
        <fullName evidence="7">B-cell scaffold protein with ankyrin repeats</fullName>
    </recommendedName>
</protein>
<evidence type="ECO:0000256" key="4">
    <source>
        <dbReference type="ARBA" id="ARBA00023043"/>
    </source>
</evidence>
<dbReference type="AlphaFoldDB" id="A0A7K7LVR6"/>
<dbReference type="InterPro" id="IPR052446">
    <property type="entry name" value="B-cell_PI3K-Signaling_Adptrs"/>
</dbReference>
<name>A0A7K7LVR6_9PASS</name>
<dbReference type="PROSITE" id="PS51376">
    <property type="entry name" value="DBB"/>
    <property type="match status" value="1"/>
</dbReference>
<dbReference type="Pfam" id="PF18567">
    <property type="entry name" value="TIR_3"/>
    <property type="match status" value="1"/>
</dbReference>
<gene>
    <name evidence="10" type="primary">Bank1</name>
    <name evidence="10" type="ORF">BRAATR_R08596</name>
</gene>
<keyword evidence="4" id="KW-0040">ANK repeat</keyword>
<dbReference type="FunFam" id="3.40.50.10140:FF:000017">
    <property type="entry name" value="B cell scaffold protein with ankyrin repeats 1"/>
    <property type="match status" value="1"/>
</dbReference>
<evidence type="ECO:0000256" key="8">
    <source>
        <dbReference type="SAM" id="MobiDB-lite"/>
    </source>
</evidence>
<reference evidence="10 11" key="1">
    <citation type="submission" date="2019-09" db="EMBL/GenBank/DDBJ databases">
        <title>Bird 10,000 Genomes (B10K) Project - Family phase.</title>
        <authorList>
            <person name="Zhang G."/>
        </authorList>
    </citation>
    <scope>NUCLEOTIDE SEQUENCE [LARGE SCALE GENOMIC DNA]</scope>
    <source>
        <strain evidence="10">OUT-0037</strain>
        <tissue evidence="10">Liver</tissue>
    </source>
</reference>
<proteinExistence type="predicted"/>
<evidence type="ECO:0000256" key="3">
    <source>
        <dbReference type="ARBA" id="ARBA00022936"/>
    </source>
</evidence>
<feature type="compositionally biased region" description="Acidic residues" evidence="8">
    <location>
        <begin position="456"/>
        <end position="466"/>
    </location>
</feature>
<evidence type="ECO:0000256" key="6">
    <source>
        <dbReference type="ARBA" id="ARBA00065779"/>
    </source>
</evidence>
<dbReference type="PANTHER" id="PTHR16267">
    <property type="entry name" value="BANK1/PIK3AP1 FAMILY MEMBER"/>
    <property type="match status" value="1"/>
</dbReference>
<evidence type="ECO:0000256" key="1">
    <source>
        <dbReference type="ARBA" id="ARBA00022553"/>
    </source>
</evidence>
<keyword evidence="2" id="KW-0677">Repeat</keyword>
<feature type="domain" description="DBB" evidence="9">
    <location>
        <begin position="179"/>
        <end position="312"/>
    </location>
</feature>
<evidence type="ECO:0000259" key="9">
    <source>
        <dbReference type="PROSITE" id="PS51376"/>
    </source>
</evidence>
<comment type="function">
    <text evidence="5">Involved in B-cell receptor (BCR)-induced Ca(2+) mobilization from intracellular stores. Promotes Lyn-mediated phosphorylation of IP3 receptors 1 and 2.</text>
</comment>
<dbReference type="Proteomes" id="UP000540762">
    <property type="component" value="Unassembled WGS sequence"/>
</dbReference>
<dbReference type="GO" id="GO:0042113">
    <property type="term" value="P:B cell activation"/>
    <property type="evidence" value="ECO:0007669"/>
    <property type="project" value="UniProtKB-KW"/>
</dbReference>
<dbReference type="PANTHER" id="PTHR16267:SF13">
    <property type="entry name" value="B-CELL SCAFFOLD PROTEIN WITH ANKYRIN REPEATS"/>
    <property type="match status" value="1"/>
</dbReference>
<dbReference type="InterPro" id="IPR017893">
    <property type="entry name" value="DBB_domain"/>
</dbReference>
<dbReference type="GO" id="GO:0051898">
    <property type="term" value="P:negative regulation of phosphatidylinositol 3-kinase/protein kinase B signal transduction"/>
    <property type="evidence" value="ECO:0007669"/>
    <property type="project" value="TreeGrafter"/>
</dbReference>
<evidence type="ECO:0000256" key="2">
    <source>
        <dbReference type="ARBA" id="ARBA00022737"/>
    </source>
</evidence>
<dbReference type="Pfam" id="PF14545">
    <property type="entry name" value="DBB"/>
    <property type="match status" value="1"/>
</dbReference>
<dbReference type="Gene3D" id="3.40.50.10140">
    <property type="entry name" value="Toll/interleukin-1 receptor homology (TIR) domain"/>
    <property type="match status" value="1"/>
</dbReference>
<dbReference type="Gene3D" id="1.25.40.20">
    <property type="entry name" value="Ankyrin repeat-containing domain"/>
    <property type="match status" value="1"/>
</dbReference>
<feature type="compositionally biased region" description="Basic and acidic residues" evidence="8">
    <location>
        <begin position="442"/>
        <end position="455"/>
    </location>
</feature>